<feature type="compositionally biased region" description="Polar residues" evidence="2">
    <location>
        <begin position="246"/>
        <end position="255"/>
    </location>
</feature>
<keyword evidence="1" id="KW-0732">Signal</keyword>
<sequence>MPSNRSDPGPRQSLSLVPTARGRGVVGLCVTVAFCLSAAVLAAPGAAAPLGSAAPTGDFGWPLTPRPAVVRVFDRPEHDWLPGHRGVDLAGRGGQAVLAAGEGVVVFAGTVAGKPVVSIDHAGGLRTTYEPVTASITVGRRLSRGTAIGVLETGHTPCSPCLHWGARRDAEYLDPLGLIHHAPIRLKPLATGENMKTARLGFARPGSRIGRRRPNRIGTRVMMGPCPSSPLPSPTPTSARPRASSQRATITSGYDSESAPAERFSTTPPSRSSPTVCNAEPASSSTPPPRPHSRAPNSPSASPSARSA</sequence>
<evidence type="ECO:0000313" key="5">
    <source>
        <dbReference type="Proteomes" id="UP000683310"/>
    </source>
</evidence>
<evidence type="ECO:0000313" key="4">
    <source>
        <dbReference type="EMBL" id="QVI20896.1"/>
    </source>
</evidence>
<feature type="compositionally biased region" description="Low complexity" evidence="2">
    <location>
        <begin position="236"/>
        <end position="245"/>
    </location>
</feature>
<gene>
    <name evidence="4" type="ORF">KHQ06_33250</name>
</gene>
<keyword evidence="5" id="KW-1185">Reference proteome</keyword>
<reference evidence="4 5" key="1">
    <citation type="submission" date="2021-04" db="EMBL/GenBank/DDBJ databases">
        <title>Nocardia tengchongensis.</title>
        <authorList>
            <person name="Zhuang k."/>
            <person name="Ran Y."/>
            <person name="Li W."/>
        </authorList>
    </citation>
    <scope>NUCLEOTIDE SEQUENCE [LARGE SCALE GENOMIC DNA]</scope>
    <source>
        <strain evidence="4 5">CFH S0057</strain>
    </source>
</reference>
<dbReference type="PANTHER" id="PTHR21666">
    <property type="entry name" value="PEPTIDASE-RELATED"/>
    <property type="match status" value="1"/>
</dbReference>
<dbReference type="Proteomes" id="UP000683310">
    <property type="component" value="Chromosome"/>
</dbReference>
<feature type="domain" description="M23ase beta-sheet core" evidence="3">
    <location>
        <begin position="83"/>
        <end position="175"/>
    </location>
</feature>
<feature type="region of interest" description="Disordered" evidence="2">
    <location>
        <begin position="204"/>
        <end position="308"/>
    </location>
</feature>
<proteinExistence type="predicted"/>
<dbReference type="SUPFAM" id="SSF51261">
    <property type="entry name" value="Duplicated hybrid motif"/>
    <property type="match status" value="1"/>
</dbReference>
<name>A0ABX8CNG5_9NOCA</name>
<dbReference type="InterPro" id="IPR011055">
    <property type="entry name" value="Dup_hybrid_motif"/>
</dbReference>
<dbReference type="InterPro" id="IPR050570">
    <property type="entry name" value="Cell_wall_metabolism_enzyme"/>
</dbReference>
<dbReference type="EMBL" id="CP074371">
    <property type="protein sequence ID" value="QVI20896.1"/>
    <property type="molecule type" value="Genomic_DNA"/>
</dbReference>
<evidence type="ECO:0000259" key="3">
    <source>
        <dbReference type="Pfam" id="PF01551"/>
    </source>
</evidence>
<dbReference type="PANTHER" id="PTHR21666:SF289">
    <property type="entry name" value="L-ALA--D-GLU ENDOPEPTIDASE"/>
    <property type="match status" value="1"/>
</dbReference>
<protein>
    <submittedName>
        <fullName evidence="4">Peptidoglycan DD-metalloendopeptidase family protein</fullName>
    </submittedName>
</protein>
<dbReference type="Pfam" id="PF01551">
    <property type="entry name" value="Peptidase_M23"/>
    <property type="match status" value="1"/>
</dbReference>
<dbReference type="InterPro" id="IPR016047">
    <property type="entry name" value="M23ase_b-sheet_dom"/>
</dbReference>
<dbReference type="CDD" id="cd12797">
    <property type="entry name" value="M23_peptidase"/>
    <property type="match status" value="1"/>
</dbReference>
<accession>A0ABX8CNG5</accession>
<organism evidence="4 5">
    <name type="scientific">Nocardia tengchongensis</name>
    <dbReference type="NCBI Taxonomy" id="2055889"/>
    <lineage>
        <taxon>Bacteria</taxon>
        <taxon>Bacillati</taxon>
        <taxon>Actinomycetota</taxon>
        <taxon>Actinomycetes</taxon>
        <taxon>Mycobacteriales</taxon>
        <taxon>Nocardiaceae</taxon>
        <taxon>Nocardia</taxon>
    </lineage>
</organism>
<feature type="compositionally biased region" description="Low complexity" evidence="2">
    <location>
        <begin position="265"/>
        <end position="285"/>
    </location>
</feature>
<dbReference type="Gene3D" id="2.70.70.10">
    <property type="entry name" value="Glucose Permease (Domain IIA)"/>
    <property type="match status" value="1"/>
</dbReference>
<feature type="compositionally biased region" description="Low complexity" evidence="2">
    <location>
        <begin position="294"/>
        <end position="308"/>
    </location>
</feature>
<evidence type="ECO:0000256" key="2">
    <source>
        <dbReference type="SAM" id="MobiDB-lite"/>
    </source>
</evidence>
<evidence type="ECO:0000256" key="1">
    <source>
        <dbReference type="ARBA" id="ARBA00022729"/>
    </source>
</evidence>